<keyword evidence="1" id="KW-0175">Coiled coil</keyword>
<dbReference type="KEGG" id="tio:INP52_06985"/>
<feature type="coiled-coil region" evidence="1">
    <location>
        <begin position="55"/>
        <end position="82"/>
    </location>
</feature>
<evidence type="ECO:0000313" key="2">
    <source>
        <dbReference type="EMBL" id="QOY60158.1"/>
    </source>
</evidence>
<keyword evidence="3" id="KW-1185">Reference proteome</keyword>
<sequence>MYERSREVAEALSAGRRALAALEEAEESLDSAKRWGVWDILGGGLISSAVKHARLSDARRDLAAAREELAAFSRELGDVREIHGFDLGISDLAALFDIAFDNVLTDLLVQSQIDDAADRVEETTRRVRVAVDKLETLR</sequence>
<proteinExistence type="predicted"/>
<dbReference type="Proteomes" id="UP000593735">
    <property type="component" value="Chromosome"/>
</dbReference>
<name>A0A7S7M949_9ACTN</name>
<protein>
    <submittedName>
        <fullName evidence="2">Uncharacterized protein</fullName>
    </submittedName>
</protein>
<gene>
    <name evidence="2" type="ORF">INP52_06985</name>
</gene>
<evidence type="ECO:0000256" key="1">
    <source>
        <dbReference type="SAM" id="Coils"/>
    </source>
</evidence>
<organism evidence="2 3">
    <name type="scientific">Thermophilibacter immobilis</name>
    <dbReference type="NCBI Taxonomy" id="2779519"/>
    <lineage>
        <taxon>Bacteria</taxon>
        <taxon>Bacillati</taxon>
        <taxon>Actinomycetota</taxon>
        <taxon>Coriobacteriia</taxon>
        <taxon>Coriobacteriales</taxon>
        <taxon>Atopobiaceae</taxon>
        <taxon>Thermophilibacter</taxon>
    </lineage>
</organism>
<dbReference type="RefSeq" id="WP_194370314.1">
    <property type="nucleotide sequence ID" value="NZ_CP063767.1"/>
</dbReference>
<accession>A0A7S7M949</accession>
<dbReference type="EMBL" id="CP063767">
    <property type="protein sequence ID" value="QOY60158.1"/>
    <property type="molecule type" value="Genomic_DNA"/>
</dbReference>
<dbReference type="AlphaFoldDB" id="A0A7S7M949"/>
<evidence type="ECO:0000313" key="3">
    <source>
        <dbReference type="Proteomes" id="UP000593735"/>
    </source>
</evidence>
<reference evidence="2 3" key="1">
    <citation type="submission" date="2020-10" db="EMBL/GenBank/DDBJ databases">
        <title>Olsenella immobilis sp.nov., isolated from the mud in a fermentation cellar used for the production of Chinese strong-flavoured liquor.</title>
        <authorList>
            <person name="Lu L."/>
        </authorList>
    </citation>
    <scope>NUCLEOTIDE SEQUENCE [LARGE SCALE GENOMIC DNA]</scope>
    <source>
        <strain evidence="2 3">LZLJ-2</strain>
    </source>
</reference>